<dbReference type="AlphaFoldDB" id="A0A6N7Y1F7"/>
<accession>A0A6N7Y1F7</accession>
<evidence type="ECO:0000313" key="1">
    <source>
        <dbReference type="EMBL" id="MSU03573.1"/>
    </source>
</evidence>
<name>A0A6N7Y1F7_9FIRM</name>
<sequence>MIHIFYLKEISEILLSHNPSDVVKYKILTNFSSYDSNSEVMIDLRRKLNCSKWVQSIKNEQHCDGSWGRFHSQDFRVKQKYKTTESVLLYLYALGLKRGDEIIDKACIHMENMLSDLSLWPDAWEGNKWFKPAVPLFITSRLALFNSENPHYIENCLKWIYILQNSFQNGLYDSSQIDNISKKVLGVNIHGKYIGLNSINNIILFAHIKDKIPVDIQRQYLHWLHSYPETIFYTNTRLYEKPELIRNTKELSSWIHTMSVLSLFDGFYDEFNDEIEWLINRRGEDGLWDFGAALSSCKLSDNWRTNLNRKIDHTTYVLEILYNASK</sequence>
<proteinExistence type="predicted"/>
<evidence type="ECO:0000313" key="2">
    <source>
        <dbReference type="Proteomes" id="UP000469523"/>
    </source>
</evidence>
<reference evidence="1 2" key="1">
    <citation type="submission" date="2019-09" db="EMBL/GenBank/DDBJ databases">
        <title>In-depth cultivation of the pig gut microbiome towards novel bacterial diversity and tailored functional studies.</title>
        <authorList>
            <person name="Wylensek D."/>
            <person name="Hitch T.C.A."/>
            <person name="Clavel T."/>
        </authorList>
    </citation>
    <scope>NUCLEOTIDE SEQUENCE [LARGE SCALE GENOMIC DNA]</scope>
    <source>
        <strain evidence="1 2">WCA3-693-APC-4?</strain>
    </source>
</reference>
<dbReference type="EMBL" id="VUNQ01000096">
    <property type="protein sequence ID" value="MSU03573.1"/>
    <property type="molecule type" value="Genomic_DNA"/>
</dbReference>
<comment type="caution">
    <text evidence="1">The sequence shown here is derived from an EMBL/GenBank/DDBJ whole genome shotgun (WGS) entry which is preliminary data.</text>
</comment>
<dbReference type="Proteomes" id="UP000469523">
    <property type="component" value="Unassembled WGS sequence"/>
</dbReference>
<protein>
    <submittedName>
        <fullName evidence="1">Uncharacterized protein</fullName>
    </submittedName>
</protein>
<dbReference type="InterPro" id="IPR008930">
    <property type="entry name" value="Terpenoid_cyclase/PrenylTrfase"/>
</dbReference>
<gene>
    <name evidence="1" type="ORF">FYJ83_19120</name>
</gene>
<keyword evidence="2" id="KW-1185">Reference proteome</keyword>
<organism evidence="1 2">
    <name type="scientific">Tissierella pigra</name>
    <dbReference type="NCBI Taxonomy" id="2607614"/>
    <lineage>
        <taxon>Bacteria</taxon>
        <taxon>Bacillati</taxon>
        <taxon>Bacillota</taxon>
        <taxon>Tissierellia</taxon>
        <taxon>Tissierellales</taxon>
        <taxon>Tissierellaceae</taxon>
        <taxon>Tissierella</taxon>
    </lineage>
</organism>
<dbReference type="SUPFAM" id="SSF48239">
    <property type="entry name" value="Terpenoid cyclases/Protein prenyltransferases"/>
    <property type="match status" value="1"/>
</dbReference>
<dbReference type="RefSeq" id="WP_154443125.1">
    <property type="nucleotide sequence ID" value="NZ_JAHLPJ010000001.1"/>
</dbReference>